<keyword evidence="2" id="KW-0489">Methyltransferase</keyword>
<dbReference type="InterPro" id="IPR029063">
    <property type="entry name" value="SAM-dependent_MTases_sf"/>
</dbReference>
<dbReference type="Gene3D" id="3.40.50.150">
    <property type="entry name" value="Vaccinia Virus protein VP39"/>
    <property type="match status" value="1"/>
</dbReference>
<name>A0A8H8RMT7_9HELO</name>
<dbReference type="AlphaFoldDB" id="A0A8H8RMT7"/>
<dbReference type="Proteomes" id="UP000443090">
    <property type="component" value="Unassembled WGS sequence"/>
</dbReference>
<sequence length="329" mass="35617">MASHIQHPNLPVPDYFSKFASIYVRQTGHATLNILTDIITNNVQTSAHPIGPDSVVHDTAAGPGIGAAALVASLPKGQLPKKMLVSDNNAMMVNAALESLAASPLPDVDCKELDSQDVNPVPSNYFTHSIDNFSIFTFVRPGDAIRETYRTLRPDGLAIVTCWSRFAPVFIVHAAQKKIRPDLPDSALMPTPRPEFSEEGVLQKVVEESGFAKANITMVDKVLVVTEEDNIAGLTMLMSGPMMAKAREGFTDEEQAKWGEAVSQSVKEEVAKNGGIRFEAYVLLGRAENQKNPSVPTIDDSCNSSTMNHVFEKTTGGVLIGIGDIEDQR</sequence>
<comment type="caution">
    <text evidence="2">The sequence shown here is derived from an EMBL/GenBank/DDBJ whole genome shotgun (WGS) entry which is preliminary data.</text>
</comment>
<dbReference type="SUPFAM" id="SSF53335">
    <property type="entry name" value="S-adenosyl-L-methionine-dependent methyltransferases"/>
    <property type="match status" value="1"/>
</dbReference>
<dbReference type="InterPro" id="IPR013216">
    <property type="entry name" value="Methyltransf_11"/>
</dbReference>
<organism evidence="2 3">
    <name type="scientific">Lachnellula occidentalis</name>
    <dbReference type="NCBI Taxonomy" id="215460"/>
    <lineage>
        <taxon>Eukaryota</taxon>
        <taxon>Fungi</taxon>
        <taxon>Dikarya</taxon>
        <taxon>Ascomycota</taxon>
        <taxon>Pezizomycotina</taxon>
        <taxon>Leotiomycetes</taxon>
        <taxon>Helotiales</taxon>
        <taxon>Lachnaceae</taxon>
        <taxon>Lachnellula</taxon>
    </lineage>
</organism>
<keyword evidence="3" id="KW-1185">Reference proteome</keyword>
<protein>
    <submittedName>
        <fullName evidence="2">Glandicoline B O-methyltransferase</fullName>
    </submittedName>
</protein>
<reference evidence="2 3" key="1">
    <citation type="submission" date="2018-05" db="EMBL/GenBank/DDBJ databases">
        <title>Genome sequencing and assembly of the regulated plant pathogen Lachnellula willkommii and related sister species for the development of diagnostic species identification markers.</title>
        <authorList>
            <person name="Giroux E."/>
            <person name="Bilodeau G."/>
        </authorList>
    </citation>
    <scope>NUCLEOTIDE SEQUENCE [LARGE SCALE GENOMIC DNA]</scope>
    <source>
        <strain evidence="2 3">CBS 160.35</strain>
    </source>
</reference>
<accession>A0A8H8RMT7</accession>
<evidence type="ECO:0000313" key="2">
    <source>
        <dbReference type="EMBL" id="TVY38458.1"/>
    </source>
</evidence>
<keyword evidence="2" id="KW-0808">Transferase</keyword>
<feature type="domain" description="Methyltransferase type 11" evidence="1">
    <location>
        <begin position="64"/>
        <end position="159"/>
    </location>
</feature>
<dbReference type="GO" id="GO:0032259">
    <property type="term" value="P:methylation"/>
    <property type="evidence" value="ECO:0007669"/>
    <property type="project" value="UniProtKB-KW"/>
</dbReference>
<dbReference type="Pfam" id="PF08241">
    <property type="entry name" value="Methyltransf_11"/>
    <property type="match status" value="1"/>
</dbReference>
<evidence type="ECO:0000259" key="1">
    <source>
        <dbReference type="Pfam" id="PF08241"/>
    </source>
</evidence>
<dbReference type="GO" id="GO:0008757">
    <property type="term" value="F:S-adenosylmethionine-dependent methyltransferase activity"/>
    <property type="evidence" value="ECO:0007669"/>
    <property type="project" value="InterPro"/>
</dbReference>
<dbReference type="OrthoDB" id="2013972at2759"/>
<evidence type="ECO:0000313" key="3">
    <source>
        <dbReference type="Proteomes" id="UP000443090"/>
    </source>
</evidence>
<dbReference type="EMBL" id="QGMI01000600">
    <property type="protein sequence ID" value="TVY38458.1"/>
    <property type="molecule type" value="Genomic_DNA"/>
</dbReference>
<proteinExistence type="predicted"/>
<gene>
    <name evidence="2" type="primary">roqN</name>
    <name evidence="2" type="ORF">LOCC1_G007299</name>
</gene>